<organism evidence="2">
    <name type="scientific">candidate division WOR-3 bacterium</name>
    <dbReference type="NCBI Taxonomy" id="2052148"/>
    <lineage>
        <taxon>Bacteria</taxon>
        <taxon>Bacteria division WOR-3</taxon>
    </lineage>
</organism>
<dbReference type="EMBL" id="DSOL01000060">
    <property type="protein sequence ID" value="HEN27478.1"/>
    <property type="molecule type" value="Genomic_DNA"/>
</dbReference>
<dbReference type="Gene3D" id="3.60.9.10">
    <property type="entry name" value="Aldehyde ferredoxin oxidoreductase, N-terminal domain"/>
    <property type="match status" value="1"/>
</dbReference>
<evidence type="ECO:0000313" key="2">
    <source>
        <dbReference type="EMBL" id="HEN27478.1"/>
    </source>
</evidence>
<reference evidence="2" key="1">
    <citation type="journal article" date="2020" name="mSystems">
        <title>Genome- and Community-Level Interaction Insights into Carbon Utilization and Element Cycling Functions of Hydrothermarchaeota in Hydrothermal Sediment.</title>
        <authorList>
            <person name="Zhou Z."/>
            <person name="Liu Y."/>
            <person name="Xu W."/>
            <person name="Pan J."/>
            <person name="Luo Z.H."/>
            <person name="Li M."/>
        </authorList>
    </citation>
    <scope>NUCLEOTIDE SEQUENCE [LARGE SCALE GENOMIC DNA]</scope>
    <source>
        <strain evidence="2">SpSt-34</strain>
    </source>
</reference>
<sequence length="63" mass="7139">MKGYGKLLKVNISMGNFAIETLDTADIKKFVGGRGLGIRYLYFELRPGVDPLGKNKLLFLREY</sequence>
<dbReference type="InterPro" id="IPR036503">
    <property type="entry name" value="Ald_Fedxn_OxRdtase_N_sf"/>
</dbReference>
<accession>A0A7C2PD82</accession>
<dbReference type="SUPFAM" id="SSF56228">
    <property type="entry name" value="Aldehyde ferredoxin oxidoreductase, N-terminal domain"/>
    <property type="match status" value="1"/>
</dbReference>
<dbReference type="Pfam" id="PF02730">
    <property type="entry name" value="AFOR_N"/>
    <property type="match status" value="1"/>
</dbReference>
<name>A0A7C2PD82_UNCW3</name>
<feature type="domain" description="Aldehyde ferredoxin oxidoreductase N-terminal" evidence="1">
    <location>
        <begin position="5"/>
        <end position="59"/>
    </location>
</feature>
<gene>
    <name evidence="2" type="ORF">ENQ77_02195</name>
</gene>
<evidence type="ECO:0000259" key="1">
    <source>
        <dbReference type="Pfam" id="PF02730"/>
    </source>
</evidence>
<comment type="caution">
    <text evidence="2">The sequence shown here is derived from an EMBL/GenBank/DDBJ whole genome shotgun (WGS) entry which is preliminary data.</text>
</comment>
<dbReference type="GO" id="GO:0051536">
    <property type="term" value="F:iron-sulfur cluster binding"/>
    <property type="evidence" value="ECO:0007669"/>
    <property type="project" value="InterPro"/>
</dbReference>
<dbReference type="GO" id="GO:0016625">
    <property type="term" value="F:oxidoreductase activity, acting on the aldehyde or oxo group of donors, iron-sulfur protein as acceptor"/>
    <property type="evidence" value="ECO:0007669"/>
    <property type="project" value="InterPro"/>
</dbReference>
<proteinExistence type="predicted"/>
<protein>
    <recommendedName>
        <fullName evidence="1">Aldehyde ferredoxin oxidoreductase N-terminal domain-containing protein</fullName>
    </recommendedName>
</protein>
<dbReference type="InterPro" id="IPR013983">
    <property type="entry name" value="Ald_Fedxn_OxRdtase_N"/>
</dbReference>
<dbReference type="AlphaFoldDB" id="A0A7C2PD82"/>